<sequence>MIRVTGATPSLSLSLTLNLSLSFGSLSNTLSKRSSDDPRKPTVVGSRRTKESNSRNRREEEKKSRGKTNSQEAEKNELQEKEKTAAQETRGEIPGGQAQSDLVFLDPVIMGTYSPVEVQFIMSLLVHLNDFRCFHKGIDLAAFQSLTSHISMLYSHFDYILLLDQPPNKTHCPTLHFQLQNLGCSLFLFVGFELKFLNSFSFLHHCKLPDIVYS</sequence>
<organism evidence="1 2">
    <name type="scientific">Catharanthus roseus</name>
    <name type="common">Madagascar periwinkle</name>
    <name type="synonym">Vinca rosea</name>
    <dbReference type="NCBI Taxonomy" id="4058"/>
    <lineage>
        <taxon>Eukaryota</taxon>
        <taxon>Viridiplantae</taxon>
        <taxon>Streptophyta</taxon>
        <taxon>Embryophyta</taxon>
        <taxon>Tracheophyta</taxon>
        <taxon>Spermatophyta</taxon>
        <taxon>Magnoliopsida</taxon>
        <taxon>eudicotyledons</taxon>
        <taxon>Gunneridae</taxon>
        <taxon>Pentapetalae</taxon>
        <taxon>asterids</taxon>
        <taxon>lamiids</taxon>
        <taxon>Gentianales</taxon>
        <taxon>Apocynaceae</taxon>
        <taxon>Rauvolfioideae</taxon>
        <taxon>Vinceae</taxon>
        <taxon>Catharanthinae</taxon>
        <taxon>Catharanthus</taxon>
    </lineage>
</organism>
<protein>
    <submittedName>
        <fullName evidence="1">Uncharacterized protein</fullName>
    </submittedName>
</protein>
<name>A0ACC0AXI4_CATRO</name>
<dbReference type="EMBL" id="CM044705">
    <property type="protein sequence ID" value="KAI5664985.1"/>
    <property type="molecule type" value="Genomic_DNA"/>
</dbReference>
<proteinExistence type="predicted"/>
<evidence type="ECO:0000313" key="2">
    <source>
        <dbReference type="Proteomes" id="UP001060085"/>
    </source>
</evidence>
<accession>A0ACC0AXI4</accession>
<gene>
    <name evidence="1" type="ORF">M9H77_24308</name>
</gene>
<reference evidence="2" key="1">
    <citation type="journal article" date="2023" name="Nat. Plants">
        <title>Single-cell RNA sequencing provides a high-resolution roadmap for understanding the multicellular compartmentation of specialized metabolism.</title>
        <authorList>
            <person name="Sun S."/>
            <person name="Shen X."/>
            <person name="Li Y."/>
            <person name="Li Y."/>
            <person name="Wang S."/>
            <person name="Li R."/>
            <person name="Zhang H."/>
            <person name="Shen G."/>
            <person name="Guo B."/>
            <person name="Wei J."/>
            <person name="Xu J."/>
            <person name="St-Pierre B."/>
            <person name="Chen S."/>
            <person name="Sun C."/>
        </authorList>
    </citation>
    <scope>NUCLEOTIDE SEQUENCE [LARGE SCALE GENOMIC DNA]</scope>
</reference>
<comment type="caution">
    <text evidence="1">The sequence shown here is derived from an EMBL/GenBank/DDBJ whole genome shotgun (WGS) entry which is preliminary data.</text>
</comment>
<evidence type="ECO:0000313" key="1">
    <source>
        <dbReference type="EMBL" id="KAI5664985.1"/>
    </source>
</evidence>
<dbReference type="Proteomes" id="UP001060085">
    <property type="component" value="Linkage Group LG05"/>
</dbReference>
<keyword evidence="2" id="KW-1185">Reference proteome</keyword>